<dbReference type="Gene3D" id="1.10.472.10">
    <property type="entry name" value="Cyclin-like"/>
    <property type="match status" value="1"/>
</dbReference>
<feature type="compositionally biased region" description="Basic residues" evidence="1">
    <location>
        <begin position="21"/>
        <end position="34"/>
    </location>
</feature>
<gene>
    <name evidence="2" type="ORF">AMORRO_LOCUS725</name>
</gene>
<feature type="region of interest" description="Disordered" evidence="1">
    <location>
        <begin position="1"/>
        <end position="210"/>
    </location>
</feature>
<dbReference type="EMBL" id="CAJVPV010000233">
    <property type="protein sequence ID" value="CAG8447775.1"/>
    <property type="molecule type" value="Genomic_DNA"/>
</dbReference>
<feature type="compositionally biased region" description="Polar residues" evidence="1">
    <location>
        <begin position="142"/>
        <end position="151"/>
    </location>
</feature>
<feature type="compositionally biased region" description="Basic residues" evidence="1">
    <location>
        <begin position="100"/>
        <end position="115"/>
    </location>
</feature>
<dbReference type="InterPro" id="IPR036915">
    <property type="entry name" value="Cyclin-like_sf"/>
</dbReference>
<evidence type="ECO:0000256" key="1">
    <source>
        <dbReference type="SAM" id="MobiDB-lite"/>
    </source>
</evidence>
<sequence length="470" mass="53849">MPRYSSYRPNQIHRSITPIRSGHRRSRSPRRSYRRTPSPSRRPRNRSPSETTRNHSPTLLARKSRHRSPSPITRSFHRRSPSPPKRITRSHLPPSTERVTRRRTPSPRRNRRSRSPMRLVSRSPRNRRISPDPYRTRHSLQRTRNSTSNNDLKLIDSKHNSGTASSERIDSTKMNPLAPNKMPSHTQTPSTVKSQEYEVSGDIPSDNLSTTNYMNLNVVNAGAEEVRPRLPSQSPPPKPVRDLIPPSEPRSNTIVNARNDIIDFIIKCCLRLQLPMTTIALALRTYHNYHNYLSQGKNRWLTGYTDHLHFDEELTGIACILLVTKNTDIFKGIRKTLSAGWSLKYPKTPLEDGEKMKETVKIVVSNIKSAIKRERELPKETPYNSASRIFKILIEKLERNINFDYTLSDVFATAAIYITACKIGIDLQAQFSEFCKEFGGCDPLAVKDAITDIIEFKIVDPFEPSIDSNV</sequence>
<dbReference type="Proteomes" id="UP000789342">
    <property type="component" value="Unassembled WGS sequence"/>
</dbReference>
<evidence type="ECO:0000313" key="3">
    <source>
        <dbReference type="Proteomes" id="UP000789342"/>
    </source>
</evidence>
<proteinExistence type="predicted"/>
<evidence type="ECO:0000313" key="2">
    <source>
        <dbReference type="EMBL" id="CAG8447775.1"/>
    </source>
</evidence>
<keyword evidence="3" id="KW-1185">Reference proteome</keyword>
<name>A0A9N8YUL4_9GLOM</name>
<reference evidence="2" key="1">
    <citation type="submission" date="2021-06" db="EMBL/GenBank/DDBJ databases">
        <authorList>
            <person name="Kallberg Y."/>
            <person name="Tangrot J."/>
            <person name="Rosling A."/>
        </authorList>
    </citation>
    <scope>NUCLEOTIDE SEQUENCE</scope>
    <source>
        <strain evidence="2">CL551</strain>
    </source>
</reference>
<protein>
    <submittedName>
        <fullName evidence="2">6024_t:CDS:1</fullName>
    </submittedName>
</protein>
<feature type="region of interest" description="Disordered" evidence="1">
    <location>
        <begin position="225"/>
        <end position="252"/>
    </location>
</feature>
<comment type="caution">
    <text evidence="2">The sequence shown here is derived from an EMBL/GenBank/DDBJ whole genome shotgun (WGS) entry which is preliminary data.</text>
</comment>
<dbReference type="SUPFAM" id="SSF47954">
    <property type="entry name" value="Cyclin-like"/>
    <property type="match status" value="1"/>
</dbReference>
<dbReference type="OrthoDB" id="2397323at2759"/>
<organism evidence="2 3">
    <name type="scientific">Acaulospora morrowiae</name>
    <dbReference type="NCBI Taxonomy" id="94023"/>
    <lineage>
        <taxon>Eukaryota</taxon>
        <taxon>Fungi</taxon>
        <taxon>Fungi incertae sedis</taxon>
        <taxon>Mucoromycota</taxon>
        <taxon>Glomeromycotina</taxon>
        <taxon>Glomeromycetes</taxon>
        <taxon>Diversisporales</taxon>
        <taxon>Acaulosporaceae</taxon>
        <taxon>Acaulospora</taxon>
    </lineage>
</organism>
<dbReference type="AlphaFoldDB" id="A0A9N8YUL4"/>
<feature type="compositionally biased region" description="Polar residues" evidence="1">
    <location>
        <begin position="183"/>
        <end position="194"/>
    </location>
</feature>
<accession>A0A9N8YUL4</accession>